<comment type="caution">
    <text evidence="1">The sequence shown here is derived from an EMBL/GenBank/DDBJ whole genome shotgun (WGS) entry which is preliminary data.</text>
</comment>
<dbReference type="RefSeq" id="WP_343987031.1">
    <property type="nucleotide sequence ID" value="NZ_BAAAJG010000027.1"/>
</dbReference>
<proteinExistence type="predicted"/>
<accession>A0ABW4FS07</accession>
<evidence type="ECO:0000313" key="2">
    <source>
        <dbReference type="Proteomes" id="UP001597145"/>
    </source>
</evidence>
<name>A0ABW4FS07_9PSEU</name>
<organism evidence="1 2">
    <name type="scientific">Pseudonocardia aurantiaca</name>
    <dbReference type="NCBI Taxonomy" id="75290"/>
    <lineage>
        <taxon>Bacteria</taxon>
        <taxon>Bacillati</taxon>
        <taxon>Actinomycetota</taxon>
        <taxon>Actinomycetes</taxon>
        <taxon>Pseudonocardiales</taxon>
        <taxon>Pseudonocardiaceae</taxon>
        <taxon>Pseudonocardia</taxon>
    </lineage>
</organism>
<keyword evidence="2" id="KW-1185">Reference proteome</keyword>
<dbReference type="EMBL" id="JBHUCP010000024">
    <property type="protein sequence ID" value="MFD1533213.1"/>
    <property type="molecule type" value="Genomic_DNA"/>
</dbReference>
<dbReference type="Proteomes" id="UP001597145">
    <property type="component" value="Unassembled WGS sequence"/>
</dbReference>
<reference evidence="2" key="1">
    <citation type="journal article" date="2019" name="Int. J. Syst. Evol. Microbiol.">
        <title>The Global Catalogue of Microorganisms (GCM) 10K type strain sequencing project: providing services to taxonomists for standard genome sequencing and annotation.</title>
        <authorList>
            <consortium name="The Broad Institute Genomics Platform"/>
            <consortium name="The Broad Institute Genome Sequencing Center for Infectious Disease"/>
            <person name="Wu L."/>
            <person name="Ma J."/>
        </authorList>
    </citation>
    <scope>NUCLEOTIDE SEQUENCE [LARGE SCALE GENOMIC DNA]</scope>
    <source>
        <strain evidence="2">JCM 12165</strain>
    </source>
</reference>
<evidence type="ECO:0000313" key="1">
    <source>
        <dbReference type="EMBL" id="MFD1533213.1"/>
    </source>
</evidence>
<protein>
    <submittedName>
        <fullName evidence="1">Uncharacterized protein</fullName>
    </submittedName>
</protein>
<sequence length="53" mass="6193">MASKQSAAVVELYWRWLTVPADHERTPRDNRLSMDDWDAKARLADWPRPKLAA</sequence>
<gene>
    <name evidence="1" type="ORF">ACFSCY_27685</name>
</gene>